<comment type="similarity">
    <text evidence="11 12">Belongs to the TonB-dependent receptor family.</text>
</comment>
<dbReference type="PROSITE" id="PS52016">
    <property type="entry name" value="TONB_DEPENDENT_REC_3"/>
    <property type="match status" value="1"/>
</dbReference>
<keyword evidence="4" id="KW-0410">Iron transport</keyword>
<evidence type="ECO:0000256" key="1">
    <source>
        <dbReference type="ARBA" id="ARBA00004571"/>
    </source>
</evidence>
<name>A0A7X6B9S2_9SPHN</name>
<dbReference type="CDD" id="cd01347">
    <property type="entry name" value="ligand_gated_channel"/>
    <property type="match status" value="1"/>
</dbReference>
<keyword evidence="17" id="KW-1185">Reference proteome</keyword>
<evidence type="ECO:0000313" key="16">
    <source>
        <dbReference type="EMBL" id="NJB90092.1"/>
    </source>
</evidence>
<protein>
    <submittedName>
        <fullName evidence="16">Iron complex outermembrane receptor protein</fullName>
    </submittedName>
</protein>
<proteinExistence type="inferred from homology"/>
<organism evidence="16 17">
    <name type="scientific">Sphingopyxis italica</name>
    <dbReference type="NCBI Taxonomy" id="1129133"/>
    <lineage>
        <taxon>Bacteria</taxon>
        <taxon>Pseudomonadati</taxon>
        <taxon>Pseudomonadota</taxon>
        <taxon>Alphaproteobacteria</taxon>
        <taxon>Sphingomonadales</taxon>
        <taxon>Sphingomonadaceae</taxon>
        <taxon>Sphingopyxis</taxon>
    </lineage>
</organism>
<evidence type="ECO:0000256" key="13">
    <source>
        <dbReference type="SAM" id="SignalP"/>
    </source>
</evidence>
<dbReference type="InterPro" id="IPR039426">
    <property type="entry name" value="TonB-dep_rcpt-like"/>
</dbReference>
<evidence type="ECO:0000259" key="14">
    <source>
        <dbReference type="Pfam" id="PF00593"/>
    </source>
</evidence>
<keyword evidence="6" id="KW-0408">Iron</keyword>
<keyword evidence="2 11" id="KW-0813">Transport</keyword>
<feature type="domain" description="TonB-dependent receptor plug" evidence="15">
    <location>
        <begin position="67"/>
        <end position="176"/>
    </location>
</feature>
<dbReference type="Pfam" id="PF00593">
    <property type="entry name" value="TonB_dep_Rec_b-barrel"/>
    <property type="match status" value="1"/>
</dbReference>
<dbReference type="InterPro" id="IPR036942">
    <property type="entry name" value="Beta-barrel_TonB_sf"/>
</dbReference>
<keyword evidence="16" id="KW-0675">Receptor</keyword>
<dbReference type="PANTHER" id="PTHR32552">
    <property type="entry name" value="FERRICHROME IRON RECEPTOR-RELATED"/>
    <property type="match status" value="1"/>
</dbReference>
<dbReference type="PANTHER" id="PTHR32552:SF81">
    <property type="entry name" value="TONB-DEPENDENT OUTER MEMBRANE RECEPTOR"/>
    <property type="match status" value="1"/>
</dbReference>
<evidence type="ECO:0000256" key="3">
    <source>
        <dbReference type="ARBA" id="ARBA00022452"/>
    </source>
</evidence>
<sequence>MRHGFKAWLVCSTAAAAALWTPAALAQESGTDSGETQSEAATTARGAAAALESEDIVVTALKRSDNLQTVPVAISAYGEEQLQAINFRDIGSLGFTMPNVALDDNGTSKGYANFSIRGIGVNSSIPSIDPTVGLFVDGVYQGINAGQVFDNFDLEAVEVLRGPQGVLFGRNVTGGAILVRTRKPTDEFDMRGRIAVETGLRVVADASVSGPIIEGKLQAKIAAYYSYDNGWFTNLFDNSEFGKDRQFIVRPMLRFTPSDNVEVLLRYEHGEANGDGPATQNHALYSRDSHDFLVNDRGFFHNKWDSLTGEINVDVGFGDEGTITNIAGWRRFKGDTLSDLDGVNTVQFNIGTFTDQEQFSNELRYAGTFGRLKPTIGVYYFTQDLTYLEDRTLAGGAVRRAGGGIGTFQTFGAFGAVDWEFVDTLTLNLGLRYTWEKKEVEIATVRAGGANYPARTIVADFLSEKSWNDLSPKIGLQWQPSNRTQVYGYFAKGFRSGGYNFRNTLLGAPPGPFDSESQDAYEFGVKQRIPGGRVSLAVFQNTIKNIQREVQVPVVGVGIAQLIQNVGTARVRGFEGEVQFSPVDNFVLSGQVGYTDGKYTSLLVDLNGDGVINATDFSLKLPRQSPWTYGASATLDIPMSTGVVSARVSFNHRDPAFHTDNNLGFYKAVDLVDANLSYTLDDGSVTFSVYGKNLTNETTYGNDAVLPDTPAFGGDGPAGPRPLPTFSPLGRGRVIGGEIRFNF</sequence>
<dbReference type="Pfam" id="PF07715">
    <property type="entry name" value="Plug"/>
    <property type="match status" value="1"/>
</dbReference>
<gene>
    <name evidence="16" type="ORF">GGR90_002286</name>
</gene>
<keyword evidence="7" id="KW-0406">Ion transport</keyword>
<evidence type="ECO:0000256" key="9">
    <source>
        <dbReference type="ARBA" id="ARBA00023136"/>
    </source>
</evidence>
<dbReference type="Gene3D" id="2.40.170.20">
    <property type="entry name" value="TonB-dependent receptor, beta-barrel domain"/>
    <property type="match status" value="1"/>
</dbReference>
<dbReference type="SUPFAM" id="SSF56935">
    <property type="entry name" value="Porins"/>
    <property type="match status" value="1"/>
</dbReference>
<dbReference type="RefSeq" id="WP_167921574.1">
    <property type="nucleotide sequence ID" value="NZ_JAATIT010000003.1"/>
</dbReference>
<dbReference type="InterPro" id="IPR012910">
    <property type="entry name" value="Plug_dom"/>
</dbReference>
<dbReference type="EMBL" id="JAATIT010000003">
    <property type="protein sequence ID" value="NJB90092.1"/>
    <property type="molecule type" value="Genomic_DNA"/>
</dbReference>
<keyword evidence="8 12" id="KW-0798">TonB box</keyword>
<keyword evidence="9 11" id="KW-0472">Membrane</keyword>
<keyword evidence="5 11" id="KW-0812">Transmembrane</keyword>
<feature type="chain" id="PRO_5031396128" evidence="13">
    <location>
        <begin position="27"/>
        <end position="743"/>
    </location>
</feature>
<evidence type="ECO:0000256" key="7">
    <source>
        <dbReference type="ARBA" id="ARBA00023065"/>
    </source>
</evidence>
<keyword evidence="10 11" id="KW-0998">Cell outer membrane</keyword>
<dbReference type="InterPro" id="IPR000531">
    <property type="entry name" value="Beta-barrel_TonB"/>
</dbReference>
<evidence type="ECO:0000256" key="6">
    <source>
        <dbReference type="ARBA" id="ARBA00023004"/>
    </source>
</evidence>
<comment type="caution">
    <text evidence="16">The sequence shown here is derived from an EMBL/GenBank/DDBJ whole genome shotgun (WGS) entry which is preliminary data.</text>
</comment>
<reference evidence="16 17" key="1">
    <citation type="submission" date="2020-03" db="EMBL/GenBank/DDBJ databases">
        <title>Genomic Encyclopedia of Type Strains, Phase IV (KMG-IV): sequencing the most valuable type-strain genomes for metagenomic binning, comparative biology and taxonomic classification.</title>
        <authorList>
            <person name="Goeker M."/>
        </authorList>
    </citation>
    <scope>NUCLEOTIDE SEQUENCE [LARGE SCALE GENOMIC DNA]</scope>
    <source>
        <strain evidence="16 17">DSM 25229</strain>
    </source>
</reference>
<comment type="subcellular location">
    <subcellularLocation>
        <location evidence="1 11">Cell outer membrane</location>
        <topology evidence="1 11">Multi-pass membrane protein</topology>
    </subcellularLocation>
</comment>
<feature type="domain" description="TonB-dependent receptor-like beta-barrel" evidence="14">
    <location>
        <begin position="267"/>
        <end position="694"/>
    </location>
</feature>
<dbReference type="GO" id="GO:0009279">
    <property type="term" value="C:cell outer membrane"/>
    <property type="evidence" value="ECO:0007669"/>
    <property type="project" value="UniProtKB-SubCell"/>
</dbReference>
<evidence type="ECO:0000256" key="2">
    <source>
        <dbReference type="ARBA" id="ARBA00022448"/>
    </source>
</evidence>
<dbReference type="AlphaFoldDB" id="A0A7X6B9S2"/>
<feature type="signal peptide" evidence="13">
    <location>
        <begin position="1"/>
        <end position="26"/>
    </location>
</feature>
<evidence type="ECO:0000259" key="15">
    <source>
        <dbReference type="Pfam" id="PF07715"/>
    </source>
</evidence>
<evidence type="ECO:0000256" key="8">
    <source>
        <dbReference type="ARBA" id="ARBA00023077"/>
    </source>
</evidence>
<dbReference type="PROSITE" id="PS00018">
    <property type="entry name" value="EF_HAND_1"/>
    <property type="match status" value="1"/>
</dbReference>
<dbReference type="GO" id="GO:0006826">
    <property type="term" value="P:iron ion transport"/>
    <property type="evidence" value="ECO:0007669"/>
    <property type="project" value="UniProtKB-KW"/>
</dbReference>
<dbReference type="InterPro" id="IPR018247">
    <property type="entry name" value="EF_Hand_1_Ca_BS"/>
</dbReference>
<evidence type="ECO:0000256" key="11">
    <source>
        <dbReference type="PROSITE-ProRule" id="PRU01360"/>
    </source>
</evidence>
<keyword evidence="13" id="KW-0732">Signal</keyword>
<dbReference type="Proteomes" id="UP000535078">
    <property type="component" value="Unassembled WGS sequence"/>
</dbReference>
<accession>A0A7X6B9S2</accession>
<evidence type="ECO:0000256" key="5">
    <source>
        <dbReference type="ARBA" id="ARBA00022692"/>
    </source>
</evidence>
<evidence type="ECO:0000256" key="12">
    <source>
        <dbReference type="RuleBase" id="RU003357"/>
    </source>
</evidence>
<evidence type="ECO:0000256" key="10">
    <source>
        <dbReference type="ARBA" id="ARBA00023237"/>
    </source>
</evidence>
<evidence type="ECO:0000256" key="4">
    <source>
        <dbReference type="ARBA" id="ARBA00022496"/>
    </source>
</evidence>
<keyword evidence="3 11" id="KW-1134">Transmembrane beta strand</keyword>
<evidence type="ECO:0000313" key="17">
    <source>
        <dbReference type="Proteomes" id="UP000535078"/>
    </source>
</evidence>